<dbReference type="AlphaFoldDB" id="A0A9X1WIG5"/>
<dbReference type="GO" id="GO:0003677">
    <property type="term" value="F:DNA binding"/>
    <property type="evidence" value="ECO:0007669"/>
    <property type="project" value="UniProtKB-UniRule"/>
</dbReference>
<feature type="domain" description="HTH tetR-type" evidence="3">
    <location>
        <begin position="4"/>
        <end position="64"/>
    </location>
</feature>
<dbReference type="InterPro" id="IPR001647">
    <property type="entry name" value="HTH_TetR"/>
</dbReference>
<comment type="caution">
    <text evidence="4">The sequence shown here is derived from an EMBL/GenBank/DDBJ whole genome shotgun (WGS) entry which is preliminary data.</text>
</comment>
<organism evidence="4 5">
    <name type="scientific">Corynebacterium kalidii</name>
    <dbReference type="NCBI Taxonomy" id="2931982"/>
    <lineage>
        <taxon>Bacteria</taxon>
        <taxon>Bacillati</taxon>
        <taxon>Actinomycetota</taxon>
        <taxon>Actinomycetes</taxon>
        <taxon>Mycobacteriales</taxon>
        <taxon>Corynebacteriaceae</taxon>
        <taxon>Corynebacterium</taxon>
    </lineage>
</organism>
<evidence type="ECO:0000313" key="5">
    <source>
        <dbReference type="Proteomes" id="UP001139207"/>
    </source>
</evidence>
<reference evidence="4" key="1">
    <citation type="submission" date="2022-04" db="EMBL/GenBank/DDBJ databases">
        <title>Corynebacterium kalidii LD5P10.</title>
        <authorList>
            <person name="Sun J.Q."/>
        </authorList>
    </citation>
    <scope>NUCLEOTIDE SEQUENCE</scope>
    <source>
        <strain evidence="4">LD5P10</strain>
    </source>
</reference>
<dbReference type="Pfam" id="PF00440">
    <property type="entry name" value="TetR_N"/>
    <property type="match status" value="1"/>
</dbReference>
<evidence type="ECO:0000256" key="1">
    <source>
        <dbReference type="ARBA" id="ARBA00023125"/>
    </source>
</evidence>
<gene>
    <name evidence="4" type="ORF">MUN33_08895</name>
</gene>
<dbReference type="SUPFAM" id="SSF46689">
    <property type="entry name" value="Homeodomain-like"/>
    <property type="match status" value="1"/>
</dbReference>
<feature type="DNA-binding region" description="H-T-H motif" evidence="2">
    <location>
        <begin position="27"/>
        <end position="46"/>
    </location>
</feature>
<evidence type="ECO:0000256" key="2">
    <source>
        <dbReference type="PROSITE-ProRule" id="PRU00335"/>
    </source>
</evidence>
<accession>A0A9X1WIG5</accession>
<dbReference type="Gene3D" id="1.10.357.10">
    <property type="entry name" value="Tetracycline Repressor, domain 2"/>
    <property type="match status" value="1"/>
</dbReference>
<evidence type="ECO:0000313" key="4">
    <source>
        <dbReference type="EMBL" id="MCJ7858833.1"/>
    </source>
</evidence>
<name>A0A9X1WIG5_9CORY</name>
<keyword evidence="5" id="KW-1185">Reference proteome</keyword>
<dbReference type="EMBL" id="JALIEA010000013">
    <property type="protein sequence ID" value="MCJ7858833.1"/>
    <property type="molecule type" value="Genomic_DNA"/>
</dbReference>
<dbReference type="Proteomes" id="UP001139207">
    <property type="component" value="Unassembled WGS sequence"/>
</dbReference>
<keyword evidence="1 2" id="KW-0238">DNA-binding</keyword>
<dbReference type="PROSITE" id="PS50977">
    <property type="entry name" value="HTH_TETR_2"/>
    <property type="match status" value="1"/>
</dbReference>
<protein>
    <submittedName>
        <fullName evidence="4">TetR family transcriptional regulator</fullName>
    </submittedName>
</protein>
<dbReference type="RefSeq" id="WP_244804568.1">
    <property type="nucleotide sequence ID" value="NZ_JALIEA010000013.1"/>
</dbReference>
<evidence type="ECO:0000259" key="3">
    <source>
        <dbReference type="PROSITE" id="PS50977"/>
    </source>
</evidence>
<proteinExistence type="predicted"/>
<sequence length="189" mass="20112">MRTTTRRDGIFDAVDRLIGTGGIQAVSMRAVAAEAGVSLRLVQYYGKDKNTLLTASLQRLSDRSIRRWREQRSRDASLRSVIGGYFAATLPVDDETRAFHRISVSMEHMAVTGTEPAASAYRAHLAATGAEFTAACLDAVPELGEETAGSIVNTAMALGHGLGSLLMAGRVTEESARATVAAMVADLPD</sequence>
<dbReference type="InterPro" id="IPR009057">
    <property type="entry name" value="Homeodomain-like_sf"/>
</dbReference>